<dbReference type="AlphaFoldDB" id="A0A7C0ZHV0"/>
<dbReference type="GO" id="GO:0019557">
    <property type="term" value="P:L-histidine catabolic process to glutamate and formate"/>
    <property type="evidence" value="ECO:0007669"/>
    <property type="project" value="UniProtKB-UniPathway"/>
</dbReference>
<keyword evidence="4 7" id="KW-0456">Lyase</keyword>
<evidence type="ECO:0000256" key="1">
    <source>
        <dbReference type="ARBA" id="ARBA00005113"/>
    </source>
</evidence>
<dbReference type="Pfam" id="PF00221">
    <property type="entry name" value="Lyase_aromatic"/>
    <property type="match status" value="1"/>
</dbReference>
<dbReference type="GO" id="GO:0005737">
    <property type="term" value="C:cytoplasm"/>
    <property type="evidence" value="ECO:0007669"/>
    <property type="project" value="InterPro"/>
</dbReference>
<dbReference type="InterPro" id="IPR024083">
    <property type="entry name" value="Fumarase/histidase_N"/>
</dbReference>
<dbReference type="InterPro" id="IPR005921">
    <property type="entry name" value="HutH"/>
</dbReference>
<dbReference type="Gene3D" id="1.20.200.10">
    <property type="entry name" value="Fumarase/aspartase (Central domain)"/>
    <property type="match status" value="1"/>
</dbReference>
<dbReference type="Proteomes" id="UP000885847">
    <property type="component" value="Unassembled WGS sequence"/>
</dbReference>
<protein>
    <recommendedName>
        <fullName evidence="2 6">Histidine ammonia-lyase</fullName>
        <ecNumber evidence="2 6">4.3.1.3</ecNumber>
    </recommendedName>
</protein>
<organism evidence="8">
    <name type="scientific">candidate division WOR-3 bacterium</name>
    <dbReference type="NCBI Taxonomy" id="2052148"/>
    <lineage>
        <taxon>Bacteria</taxon>
        <taxon>Bacteria division WOR-3</taxon>
    </lineage>
</organism>
<feature type="non-terminal residue" evidence="8">
    <location>
        <position position="1"/>
    </location>
</feature>
<evidence type="ECO:0000256" key="4">
    <source>
        <dbReference type="ARBA" id="ARBA00023239"/>
    </source>
</evidence>
<dbReference type="FunFam" id="1.20.200.10:FF:000003">
    <property type="entry name" value="Histidine ammonia-lyase"/>
    <property type="match status" value="1"/>
</dbReference>
<dbReference type="EMBL" id="DQWE01000160">
    <property type="protein sequence ID" value="HDI82805.1"/>
    <property type="molecule type" value="Genomic_DNA"/>
</dbReference>
<proteinExistence type="inferred from homology"/>
<comment type="caution">
    <text evidence="8">The sequence shown here is derived from an EMBL/GenBank/DDBJ whole genome shotgun (WGS) entry which is preliminary data.</text>
</comment>
<dbReference type="GO" id="GO:0019556">
    <property type="term" value="P:L-histidine catabolic process to glutamate and formamide"/>
    <property type="evidence" value="ECO:0007669"/>
    <property type="project" value="UniProtKB-UniPathway"/>
</dbReference>
<reference evidence="8" key="1">
    <citation type="journal article" date="2020" name="mSystems">
        <title>Genome- and Community-Level Interaction Insights into Carbon Utilization and Element Cycling Functions of Hydrothermarchaeota in Hydrothermal Sediment.</title>
        <authorList>
            <person name="Zhou Z."/>
            <person name="Liu Y."/>
            <person name="Xu W."/>
            <person name="Pan J."/>
            <person name="Luo Z.H."/>
            <person name="Li M."/>
        </authorList>
    </citation>
    <scope>NUCLEOTIDE SEQUENCE [LARGE SCALE GENOMIC DNA]</scope>
    <source>
        <strain evidence="8">HyVt-102</strain>
    </source>
</reference>
<evidence type="ECO:0000256" key="2">
    <source>
        <dbReference type="ARBA" id="ARBA00012994"/>
    </source>
</evidence>
<sequence length="422" mass="46159">SEKELLDLQKNIVLSHASGVGKHLDEDVVLGAMFARVTSLARGYSGVKPDTLKLLVGMINRRVIPVIPEKGSVGASGDLAPSAHMALVMIGKGKATYKGRVYPGKTALKKAGLKPIKLSPKEGLALLNGTHFMTSIGCIGLWHAKNLLRLANISAALSIEGIKGRLEPFNRELNRLRGHKGQSKVASEIRRLLKGSSQKRTERVQDPYSFRCVPQVHGAIFDVIEYAEKVFETELNSVTDNPLLINGRVYSGGNFHGEPIAFALDFLGVAITELSSISERRIAQLMDTSFTGLPPFLVERPGVNSGFMLPQVTAAALVSQNKILSHPASVDSIPTSANQEDHVSMGLNAGLKLMEIIENTYYVLAIELLAGAQAVDLRKEKISPALRKIHRKIRENIPFYKKDREHSDAILHLSRMMRKGEI</sequence>
<dbReference type="EC" id="4.3.1.3" evidence="2 6"/>
<dbReference type="InterPro" id="IPR008948">
    <property type="entry name" value="L-Aspartase-like"/>
</dbReference>
<comment type="similarity">
    <text evidence="7">Belongs to the PAL/histidase family.</text>
</comment>
<dbReference type="CDD" id="cd00332">
    <property type="entry name" value="PAL-HAL"/>
    <property type="match status" value="1"/>
</dbReference>
<dbReference type="InterPro" id="IPR001106">
    <property type="entry name" value="Aromatic_Lyase"/>
</dbReference>
<dbReference type="NCBIfam" id="TIGR01225">
    <property type="entry name" value="hutH"/>
    <property type="match status" value="1"/>
</dbReference>
<evidence type="ECO:0000313" key="8">
    <source>
        <dbReference type="EMBL" id="HDI82805.1"/>
    </source>
</evidence>
<gene>
    <name evidence="8" type="primary">hutH</name>
    <name evidence="8" type="ORF">ENF18_03320</name>
</gene>
<evidence type="ECO:0000256" key="7">
    <source>
        <dbReference type="RuleBase" id="RU003954"/>
    </source>
</evidence>
<name>A0A7C0ZHV0_UNCW3</name>
<keyword evidence="3" id="KW-0369">Histidine metabolism</keyword>
<evidence type="ECO:0000256" key="5">
    <source>
        <dbReference type="ARBA" id="ARBA00049269"/>
    </source>
</evidence>
<dbReference type="UniPathway" id="UPA00379">
    <property type="reaction ID" value="UER00549"/>
</dbReference>
<dbReference type="GO" id="GO:0004397">
    <property type="term" value="F:histidine ammonia-lyase activity"/>
    <property type="evidence" value="ECO:0007669"/>
    <property type="project" value="UniProtKB-UniRule"/>
</dbReference>
<comment type="catalytic activity">
    <reaction evidence="5">
        <text>L-histidine = trans-urocanate + NH4(+)</text>
        <dbReference type="Rhea" id="RHEA:21232"/>
        <dbReference type="ChEBI" id="CHEBI:17771"/>
        <dbReference type="ChEBI" id="CHEBI:28938"/>
        <dbReference type="ChEBI" id="CHEBI:57595"/>
        <dbReference type="EC" id="4.3.1.3"/>
    </reaction>
</comment>
<dbReference type="Gene3D" id="1.10.275.10">
    <property type="entry name" value="Fumarase/aspartase (N-terminal domain)"/>
    <property type="match status" value="1"/>
</dbReference>
<accession>A0A7C0ZHV0</accession>
<evidence type="ECO:0000256" key="6">
    <source>
        <dbReference type="NCBIfam" id="TIGR01225"/>
    </source>
</evidence>
<dbReference type="NCBIfam" id="NF006871">
    <property type="entry name" value="PRK09367.1"/>
    <property type="match status" value="1"/>
</dbReference>
<comment type="pathway">
    <text evidence="1">Amino-acid degradation; L-histidine degradation into L-glutamate; N-formimidoyl-L-glutamate from L-histidine: step 1/3.</text>
</comment>
<dbReference type="SUPFAM" id="SSF48557">
    <property type="entry name" value="L-aspartase-like"/>
    <property type="match status" value="1"/>
</dbReference>
<evidence type="ECO:0000256" key="3">
    <source>
        <dbReference type="ARBA" id="ARBA00022808"/>
    </source>
</evidence>
<dbReference type="PANTHER" id="PTHR10362">
    <property type="entry name" value="HISTIDINE AMMONIA-LYASE"/>
    <property type="match status" value="1"/>
</dbReference>